<dbReference type="Proteomes" id="UP000291236">
    <property type="component" value="Chromosome"/>
</dbReference>
<proteinExistence type="predicted"/>
<dbReference type="AlphaFoldDB" id="A0A4P2VWH2"/>
<dbReference type="EMBL" id="AP019368">
    <property type="protein sequence ID" value="BBH53955.1"/>
    <property type="molecule type" value="Genomic_DNA"/>
</dbReference>
<keyword evidence="2" id="KW-1185">Reference proteome</keyword>
<dbReference type="RefSeq" id="WP_130610835.1">
    <property type="nucleotide sequence ID" value="NZ_AP019368.1"/>
</dbReference>
<dbReference type="KEGG" id="sbf:JCM31447_24080"/>
<evidence type="ECO:0000313" key="2">
    <source>
        <dbReference type="Proteomes" id="UP000291236"/>
    </source>
</evidence>
<sequence length="87" mass="10347">MNFVEFNAFNQIESDLIENKILVPLEKYCLYEWKMGAITKIFHIGKSCIPKKYSILTIEEFSDNYISYCNEIDDKIVVSFEYERKSD</sequence>
<evidence type="ECO:0000313" key="1">
    <source>
        <dbReference type="EMBL" id="BBH53955.1"/>
    </source>
</evidence>
<organism evidence="1 2">
    <name type="scientific">Fluviispira sanaruensis</name>
    <dbReference type="NCBI Taxonomy" id="2493639"/>
    <lineage>
        <taxon>Bacteria</taxon>
        <taxon>Pseudomonadati</taxon>
        <taxon>Bdellovibrionota</taxon>
        <taxon>Oligoflexia</taxon>
        <taxon>Silvanigrellales</taxon>
        <taxon>Silvanigrellaceae</taxon>
        <taxon>Fluviispira</taxon>
    </lineage>
</organism>
<dbReference type="OrthoDB" id="3723182at2"/>
<accession>A0A4P2VWH2</accession>
<name>A0A4P2VWH2_FLUSA</name>
<reference evidence="1 2" key="1">
    <citation type="submission" date="2018-12" db="EMBL/GenBank/DDBJ databases">
        <title>Rubrispira sanarue gen. nov., sp., nov., a member of the order Silvanigrellales, isolated from a brackish lake in Hamamatsu Japan.</title>
        <authorList>
            <person name="Maejima Y."/>
            <person name="Iino T."/>
            <person name="Muraguchi Y."/>
            <person name="Fukuda K."/>
            <person name="Nojiri H."/>
            <person name="Ohkuma M."/>
            <person name="Moriuchi R."/>
            <person name="Dohra H."/>
            <person name="Kimbara K."/>
            <person name="Shintani M."/>
        </authorList>
    </citation>
    <scope>NUCLEOTIDE SEQUENCE [LARGE SCALE GENOMIC DNA]</scope>
    <source>
        <strain evidence="1 2">RF1110005</strain>
    </source>
</reference>
<gene>
    <name evidence="1" type="ORF">JCM31447_24080</name>
</gene>
<protein>
    <submittedName>
        <fullName evidence="1">Uncharacterized protein</fullName>
    </submittedName>
</protein>